<dbReference type="GO" id="GO:0004519">
    <property type="term" value="F:endonuclease activity"/>
    <property type="evidence" value="ECO:0007669"/>
    <property type="project" value="UniProtKB-KW"/>
</dbReference>
<name>A0ABU9HGD5_9GAMM</name>
<dbReference type="Pfam" id="PF03372">
    <property type="entry name" value="Exo_endo_phos"/>
    <property type="match status" value="1"/>
</dbReference>
<gene>
    <name evidence="2" type="ORF">V6255_16860</name>
</gene>
<organism evidence="2 3">
    <name type="scientific">Psychromonas arctica</name>
    <dbReference type="NCBI Taxonomy" id="168275"/>
    <lineage>
        <taxon>Bacteria</taxon>
        <taxon>Pseudomonadati</taxon>
        <taxon>Pseudomonadota</taxon>
        <taxon>Gammaproteobacteria</taxon>
        <taxon>Alteromonadales</taxon>
        <taxon>Psychromonadaceae</taxon>
        <taxon>Psychromonas</taxon>
    </lineage>
</organism>
<keyword evidence="2" id="KW-0255">Endonuclease</keyword>
<dbReference type="RefSeq" id="WP_341629190.1">
    <property type="nucleotide sequence ID" value="NZ_JBAKBA010000058.1"/>
</dbReference>
<accession>A0ABU9HGD5</accession>
<keyword evidence="2" id="KW-0540">Nuclease</keyword>
<keyword evidence="2" id="KW-0378">Hydrolase</keyword>
<protein>
    <submittedName>
        <fullName evidence="2">Endonuclease/exonuclease/phosphatase family protein</fullName>
    </submittedName>
</protein>
<evidence type="ECO:0000259" key="1">
    <source>
        <dbReference type="Pfam" id="PF03372"/>
    </source>
</evidence>
<keyword evidence="3" id="KW-1185">Reference proteome</keyword>
<reference evidence="2 3" key="1">
    <citation type="submission" date="2024-02" db="EMBL/GenBank/DDBJ databases">
        <title>Bacteria isolated from the canopy kelp, Nereocystis luetkeana.</title>
        <authorList>
            <person name="Pfister C.A."/>
            <person name="Younker I.T."/>
            <person name="Light S.H."/>
        </authorList>
    </citation>
    <scope>NUCLEOTIDE SEQUENCE [LARGE SCALE GENOMIC DNA]</scope>
    <source>
        <strain evidence="2 3">TI.2.07</strain>
    </source>
</reference>
<dbReference type="Gene3D" id="3.60.10.10">
    <property type="entry name" value="Endonuclease/exonuclease/phosphatase"/>
    <property type="match status" value="1"/>
</dbReference>
<dbReference type="EMBL" id="JBAKBA010000058">
    <property type="protein sequence ID" value="MEL0660806.1"/>
    <property type="molecule type" value="Genomic_DNA"/>
</dbReference>
<proteinExistence type="predicted"/>
<dbReference type="NCBIfam" id="NF003842">
    <property type="entry name" value="PRK05421.1-4"/>
    <property type="match status" value="1"/>
</dbReference>
<dbReference type="InterPro" id="IPR005135">
    <property type="entry name" value="Endo/exonuclease/phosphatase"/>
</dbReference>
<dbReference type="SUPFAM" id="SSF56219">
    <property type="entry name" value="DNase I-like"/>
    <property type="match status" value="1"/>
</dbReference>
<comment type="caution">
    <text evidence="2">The sequence shown here is derived from an EMBL/GenBank/DDBJ whole genome shotgun (WGS) entry which is preliminary data.</text>
</comment>
<dbReference type="Proteomes" id="UP001366060">
    <property type="component" value="Unassembled WGS sequence"/>
</dbReference>
<dbReference type="InterPro" id="IPR036691">
    <property type="entry name" value="Endo/exonu/phosph_ase_sf"/>
</dbReference>
<sequence length="284" mass="32091">MLLFITLILLSRFLPKSPSKMTLIDQQQSHYFSTCPALANIQMTQTTDSLSSPFSLLNWNIYKQQNPQWSTKLNEWASQADLMTLQEVKYDQALIDFSQQQQLTYFQNIAFNYKNDSYGVSTFSRVQASQACGTRYPEPWTMVPKTGIATIYPIADVVLENSSTISSKASLLLINLHGVNFTFTAEPLKAQVSPYLQLIKQHKGPILISGDFNTWSEDRTTEIIDTLVNAGFNETQFTKDKRLIVFGLPLDHVFYRGLTLIKAQSISTIASDHSPQLVTFALPK</sequence>
<feature type="domain" description="Endonuclease/exonuclease/phosphatase" evidence="1">
    <location>
        <begin position="58"/>
        <end position="273"/>
    </location>
</feature>
<evidence type="ECO:0000313" key="2">
    <source>
        <dbReference type="EMBL" id="MEL0660806.1"/>
    </source>
</evidence>
<dbReference type="NCBIfam" id="NF003840">
    <property type="entry name" value="PRK05421.1-2"/>
    <property type="match status" value="1"/>
</dbReference>
<evidence type="ECO:0000313" key="3">
    <source>
        <dbReference type="Proteomes" id="UP001366060"/>
    </source>
</evidence>